<keyword evidence="1" id="KW-0175">Coiled coil</keyword>
<feature type="coiled-coil region" evidence="1">
    <location>
        <begin position="158"/>
        <end position="220"/>
    </location>
</feature>
<accession>A0ABP0UJ96</accession>
<dbReference type="PANTHER" id="PTHR35502:SF2">
    <property type="entry name" value="PROTEIN MICROTUBULE BINDING PROTEIN 2C"/>
    <property type="match status" value="1"/>
</dbReference>
<dbReference type="InterPro" id="IPR040289">
    <property type="entry name" value="MBP2C"/>
</dbReference>
<gene>
    <name evidence="2" type="ORF">CSSPTR1EN2_LOCUS16554</name>
</gene>
<evidence type="ECO:0000313" key="3">
    <source>
        <dbReference type="Proteomes" id="UP001497512"/>
    </source>
</evidence>
<name>A0ABP0UJ96_9BRYO</name>
<keyword evidence="3" id="KW-1185">Reference proteome</keyword>
<sequence>MDTEGNDGNRRATVPGSPVDPALYQNLVDMIPLVETFLERQGGGGGTTFAHHAAPMVYTRAPSRGGNGFIRKSFETPGKFKRSLNQQQRTPAERCLEMEEGDLHSPVWEEGHNILRRVEETEPSPYHLRREIEELKQQLCEKDTLLQSYGQQQHLLPRDTATGKLQEIEELKQKLKERDSFMETLVTKNSKESCQLQSELEELKQKVWEKEQALENTVKHTSAEIAASRVARDRDVLRLQTQVGELQQELWEKKRIAQSAQIQLSEKQHELGKMQSLLDRMEVDMARTNYQAATIEAEVIGLRCQVSTLQFQLNAVDNAGCPDGNHPQILKGQDGHNNLLLRDISEESKENMDLARRKYLAAVIAAREVLGDAEEPLVLVEELRKNLQTFLRKPSLLETCGGEY</sequence>
<proteinExistence type="predicted"/>
<dbReference type="Proteomes" id="UP001497512">
    <property type="component" value="Chromosome 4"/>
</dbReference>
<evidence type="ECO:0000313" key="2">
    <source>
        <dbReference type="EMBL" id="CAK9222935.1"/>
    </source>
</evidence>
<protein>
    <submittedName>
        <fullName evidence="2">Uncharacterized protein</fullName>
    </submittedName>
</protein>
<evidence type="ECO:0000256" key="1">
    <source>
        <dbReference type="SAM" id="Coils"/>
    </source>
</evidence>
<dbReference type="PANTHER" id="PTHR35502">
    <property type="entry name" value="PROTEIN MICROTUBULE BINDING PROTEIN 2C"/>
    <property type="match status" value="1"/>
</dbReference>
<reference evidence="2" key="1">
    <citation type="submission" date="2024-02" db="EMBL/GenBank/DDBJ databases">
        <authorList>
            <consortium name="ELIXIR-Norway"/>
            <consortium name="Elixir Norway"/>
        </authorList>
    </citation>
    <scope>NUCLEOTIDE SEQUENCE</scope>
</reference>
<dbReference type="EMBL" id="OZ019896">
    <property type="protein sequence ID" value="CAK9222935.1"/>
    <property type="molecule type" value="Genomic_DNA"/>
</dbReference>
<organism evidence="2 3">
    <name type="scientific">Sphagnum troendelagicum</name>
    <dbReference type="NCBI Taxonomy" id="128251"/>
    <lineage>
        <taxon>Eukaryota</taxon>
        <taxon>Viridiplantae</taxon>
        <taxon>Streptophyta</taxon>
        <taxon>Embryophyta</taxon>
        <taxon>Bryophyta</taxon>
        <taxon>Sphagnophytina</taxon>
        <taxon>Sphagnopsida</taxon>
        <taxon>Sphagnales</taxon>
        <taxon>Sphagnaceae</taxon>
        <taxon>Sphagnum</taxon>
    </lineage>
</organism>